<sequence length="403" mass="41331">MTRESDSPWPVQTFEPYPAAPGLYFGRTAARSPAFSANDAAGGTSVLIGAAAGTDRAGVAVRARGELAERVGNVLAGRQAEAGGRVGGLVGSHDALRRAGAPVLDPAAWPELSDTARELRAAELLWVPGQSLTGGGEVLVPACAVYLAHRPPSGCAAPLRPGSTGLAAHRSRPEAERHAALEVLERHLLWQAWYADGERTRPARPVLAPPLLAALTALGAVATFLVLPGPAGTSCVLACVHAPDGTGQTFGARATAGPADDTAAQAACQEALMVRWSLGTPAARDAWRHMRATGGGAPPYGPLEHALYAFHRQDGLAHLRAGSTAAAPSRGGGRPPEPARALADLTGEDVVLVDTTAATGSRGPGGAEAVVRLVAPGARRLPADERAQRLPARARTRLPHPLG</sequence>
<keyword evidence="4" id="KW-1185">Reference proteome</keyword>
<gene>
    <name evidence="3" type="ORF">VM95_11965</name>
</gene>
<dbReference type="Gene3D" id="3.30.1330.230">
    <property type="match status" value="1"/>
</dbReference>
<dbReference type="Proteomes" id="UP000033699">
    <property type="component" value="Unassembled WGS sequence"/>
</dbReference>
<dbReference type="EMBL" id="JZKH01000019">
    <property type="protein sequence ID" value="KJS61884.1"/>
    <property type="molecule type" value="Genomic_DNA"/>
</dbReference>
<dbReference type="OrthoDB" id="3871205at2"/>
<dbReference type="RefSeq" id="WP_078859808.1">
    <property type="nucleotide sequence ID" value="NZ_JZKH01000019.1"/>
</dbReference>
<reference evidence="3 4" key="1">
    <citation type="submission" date="2015-02" db="EMBL/GenBank/DDBJ databases">
        <authorList>
            <person name="Ju K.-S."/>
            <person name="Doroghazi J.R."/>
            <person name="Metcalf W."/>
        </authorList>
    </citation>
    <scope>NUCLEOTIDE SEQUENCE [LARGE SCALE GENOMIC DNA]</scope>
    <source>
        <strain evidence="3 4">ATCC 31215</strain>
    </source>
</reference>
<dbReference type="InterPro" id="IPR003776">
    <property type="entry name" value="YcaO-like_dom"/>
</dbReference>
<evidence type="ECO:0000313" key="4">
    <source>
        <dbReference type="Proteomes" id="UP000033699"/>
    </source>
</evidence>
<comment type="caution">
    <text evidence="3">The sequence shown here is derived from an EMBL/GenBank/DDBJ whole genome shotgun (WGS) entry which is preliminary data.</text>
</comment>
<organism evidence="3 4">
    <name type="scientific">Streptomyces rubellomurinus (strain ATCC 31215)</name>
    <dbReference type="NCBI Taxonomy" id="359131"/>
    <lineage>
        <taxon>Bacteria</taxon>
        <taxon>Bacillati</taxon>
        <taxon>Actinomycetota</taxon>
        <taxon>Actinomycetes</taxon>
        <taxon>Kitasatosporales</taxon>
        <taxon>Streptomycetaceae</taxon>
        <taxon>Streptomyces</taxon>
    </lineage>
</organism>
<feature type="domain" description="YcaO" evidence="2">
    <location>
        <begin position="51"/>
        <end position="403"/>
    </location>
</feature>
<dbReference type="PROSITE" id="PS51664">
    <property type="entry name" value="YCAO"/>
    <property type="match status" value="1"/>
</dbReference>
<dbReference type="Pfam" id="PF02624">
    <property type="entry name" value="YcaO"/>
    <property type="match status" value="1"/>
</dbReference>
<dbReference type="PATRIC" id="fig|359131.3.peg.2319"/>
<dbReference type="AlphaFoldDB" id="A0A0F2TFD6"/>
<evidence type="ECO:0000256" key="1">
    <source>
        <dbReference type="SAM" id="MobiDB-lite"/>
    </source>
</evidence>
<protein>
    <recommendedName>
        <fullName evidence="2">YcaO domain-containing protein</fullName>
    </recommendedName>
</protein>
<feature type="region of interest" description="Disordered" evidence="1">
    <location>
        <begin position="382"/>
        <end position="403"/>
    </location>
</feature>
<accession>A0A0F2TFD6</accession>
<proteinExistence type="predicted"/>
<feature type="compositionally biased region" description="Basic residues" evidence="1">
    <location>
        <begin position="392"/>
        <end position="403"/>
    </location>
</feature>
<evidence type="ECO:0000259" key="2">
    <source>
        <dbReference type="PROSITE" id="PS51664"/>
    </source>
</evidence>
<evidence type="ECO:0000313" key="3">
    <source>
        <dbReference type="EMBL" id="KJS61884.1"/>
    </source>
</evidence>
<name>A0A0F2TFD6_STRR3</name>